<reference evidence="1 2" key="1">
    <citation type="submission" date="2015-07" db="EMBL/GenBank/DDBJ databases">
        <title>The genome of Habropoda laboriosa.</title>
        <authorList>
            <person name="Pan H."/>
            <person name="Kapheim K."/>
        </authorList>
    </citation>
    <scope>NUCLEOTIDE SEQUENCE [LARGE SCALE GENOMIC DNA]</scope>
    <source>
        <strain evidence="1">0110345459</strain>
    </source>
</reference>
<name>A0A0L7QV05_9HYME</name>
<dbReference type="AlphaFoldDB" id="A0A0L7QV05"/>
<evidence type="ECO:0000313" key="2">
    <source>
        <dbReference type="Proteomes" id="UP000053825"/>
    </source>
</evidence>
<accession>A0A0L7QV05</accession>
<dbReference type="OrthoDB" id="6415470at2759"/>
<evidence type="ECO:0000313" key="1">
    <source>
        <dbReference type="EMBL" id="KOC62301.1"/>
    </source>
</evidence>
<dbReference type="EMBL" id="KQ414735">
    <property type="protein sequence ID" value="KOC62301.1"/>
    <property type="molecule type" value="Genomic_DNA"/>
</dbReference>
<dbReference type="PANTHER" id="PTHR13475:SF3">
    <property type="entry name" value="NEUGRIN"/>
    <property type="match status" value="1"/>
</dbReference>
<proteinExistence type="predicted"/>
<gene>
    <name evidence="1" type="ORF">WH47_04059</name>
</gene>
<organism evidence="1 2">
    <name type="scientific">Habropoda laboriosa</name>
    <dbReference type="NCBI Taxonomy" id="597456"/>
    <lineage>
        <taxon>Eukaryota</taxon>
        <taxon>Metazoa</taxon>
        <taxon>Ecdysozoa</taxon>
        <taxon>Arthropoda</taxon>
        <taxon>Hexapoda</taxon>
        <taxon>Insecta</taxon>
        <taxon>Pterygota</taxon>
        <taxon>Neoptera</taxon>
        <taxon>Endopterygota</taxon>
        <taxon>Hymenoptera</taxon>
        <taxon>Apocrita</taxon>
        <taxon>Aculeata</taxon>
        <taxon>Apoidea</taxon>
        <taxon>Anthophila</taxon>
        <taxon>Apidae</taxon>
        <taxon>Habropoda</taxon>
    </lineage>
</organism>
<keyword evidence="2" id="KW-1185">Reference proteome</keyword>
<protein>
    <submittedName>
        <fullName evidence="1">Uncharacterized protein</fullName>
    </submittedName>
</protein>
<dbReference type="PANTHER" id="PTHR13475">
    <property type="entry name" value="NEUGRIN"/>
    <property type="match status" value="1"/>
</dbReference>
<dbReference type="InterPro" id="IPR010487">
    <property type="entry name" value="NGRN/Rrg9"/>
</dbReference>
<dbReference type="GO" id="GO:0005634">
    <property type="term" value="C:nucleus"/>
    <property type="evidence" value="ECO:0007669"/>
    <property type="project" value="TreeGrafter"/>
</dbReference>
<dbReference type="Proteomes" id="UP000053825">
    <property type="component" value="Unassembled WGS sequence"/>
</dbReference>
<dbReference type="Pfam" id="PF06413">
    <property type="entry name" value="Neugrin"/>
    <property type="match status" value="1"/>
</dbReference>
<sequence length="356" mass="41755">MNNIRIITLKLLRTYGTKTMSENAGVRRKREVTKYSKDFETDFEELDHDDIGIYESDFTEVAKFYEEKKRARKADHEQLKRLIVKSKYFKEVEPSFLTYVEKEQIKKLHKTNPDEWTPQKLSESFPALPETIKKILKASWVPKSVDTILKYDKKVIQNWKNWKTGQLAVNFNLKEHLMKFKNRTISLTDRETLVNKFVAPKMEFPKPTSSFFSSIVQSVDKKQVINNEQLKSSEKSLNKECKNLEDVSFNVLNSTAKYTNVQEKDIGIVKNLSSESSTIVKKNRIESKVATEMNAEHVSLDTFVKDRSSYMDTDVNYIKRLKIPKNSYKKGMTYRVNDCYYDDDGEFLYRIPGMRS</sequence>